<evidence type="ECO:0008006" key="4">
    <source>
        <dbReference type="Google" id="ProtNLM"/>
    </source>
</evidence>
<evidence type="ECO:0000313" key="2">
    <source>
        <dbReference type="EMBL" id="MFB5189603.1"/>
    </source>
</evidence>
<gene>
    <name evidence="2" type="ORF">KKP3000_002879</name>
</gene>
<keyword evidence="1" id="KW-1133">Transmembrane helix</keyword>
<keyword evidence="1" id="KW-0812">Transmembrane</keyword>
<evidence type="ECO:0000313" key="3">
    <source>
        <dbReference type="Proteomes" id="UP001579974"/>
    </source>
</evidence>
<organism evidence="2 3">
    <name type="scientific">Alicyclobacillus fastidiosus</name>
    <dbReference type="NCBI Taxonomy" id="392011"/>
    <lineage>
        <taxon>Bacteria</taxon>
        <taxon>Bacillati</taxon>
        <taxon>Bacillota</taxon>
        <taxon>Bacilli</taxon>
        <taxon>Bacillales</taxon>
        <taxon>Alicyclobacillaceae</taxon>
        <taxon>Alicyclobacillus</taxon>
    </lineage>
</organism>
<feature type="transmembrane region" description="Helical" evidence="1">
    <location>
        <begin position="9"/>
        <end position="28"/>
    </location>
</feature>
<name>A0ABV5ABP4_9BACL</name>
<evidence type="ECO:0000256" key="1">
    <source>
        <dbReference type="SAM" id="Phobius"/>
    </source>
</evidence>
<feature type="transmembrane region" description="Helical" evidence="1">
    <location>
        <begin position="34"/>
        <end position="54"/>
    </location>
</feature>
<dbReference type="RefSeq" id="WP_275475345.1">
    <property type="nucleotide sequence ID" value="NZ_CP162940.1"/>
</dbReference>
<keyword evidence="1" id="KW-0472">Membrane</keyword>
<keyword evidence="3" id="KW-1185">Reference proteome</keyword>
<reference evidence="2 3" key="1">
    <citation type="journal article" date="2024" name="Int. J. Mol. Sci.">
        <title>Exploration of Alicyclobacillus spp. Genome in Search of Antibiotic Resistance.</title>
        <authorList>
            <person name="Bucka-Kolendo J."/>
            <person name="Kiousi D.E."/>
            <person name="Dekowska A."/>
            <person name="Mikolajczuk-Szczyrba A."/>
            <person name="Karadedos D.M."/>
            <person name="Michael P."/>
            <person name="Galanis A."/>
            <person name="Sokolowska B."/>
        </authorList>
    </citation>
    <scope>NUCLEOTIDE SEQUENCE [LARGE SCALE GENOMIC DNA]</scope>
    <source>
        <strain evidence="2 3">KKP 3000</strain>
    </source>
</reference>
<protein>
    <recommendedName>
        <fullName evidence="4">Cation-transporting P-type ATPase C-terminal domain-containing protein</fullName>
    </recommendedName>
</protein>
<dbReference type="Proteomes" id="UP001579974">
    <property type="component" value="Unassembled WGS sequence"/>
</dbReference>
<accession>A0ABV5ABP4</accession>
<sequence>MKRLATQQVLLIYASAILSMLVFLPNLLHLDQGVGHLLEHLALIVAAGVFTFSVERLRQMAVDRKYPGVRPQD</sequence>
<proteinExistence type="predicted"/>
<comment type="caution">
    <text evidence="2">The sequence shown here is derived from an EMBL/GenBank/DDBJ whole genome shotgun (WGS) entry which is preliminary data.</text>
</comment>
<dbReference type="EMBL" id="JBDXSU010000003">
    <property type="protein sequence ID" value="MFB5189603.1"/>
    <property type="molecule type" value="Genomic_DNA"/>
</dbReference>